<dbReference type="EMBL" id="BOOH01000016">
    <property type="protein sequence ID" value="GIH75429.1"/>
    <property type="molecule type" value="Genomic_DNA"/>
</dbReference>
<keyword evidence="2" id="KW-1133">Transmembrane helix</keyword>
<accession>A0A8J3RKT2</accession>
<sequence length="200" mass="21447">MTARRGRRARAVVLSVLTVFALLLAGWYFMINQQTAEAEQQLADAQAEVQTWTRKQNEFSELVTTREQAETIDTQLSALLVRDVRWSRLLASVRAAAPSGVRITSVAGGLFIDGEGTGTSESALPNASGKELIGELSIVGVGSGKQVVADYVSALGEVSGLGNPLFTDVHEETDVDFTVKVDITDAALDSRYSADAKKEN</sequence>
<evidence type="ECO:0000313" key="3">
    <source>
        <dbReference type="EMBL" id="GIH75429.1"/>
    </source>
</evidence>
<name>A0A8J3RKT2_9ACTN</name>
<proteinExistence type="predicted"/>
<protein>
    <submittedName>
        <fullName evidence="3">Uncharacterized protein</fullName>
    </submittedName>
</protein>
<reference evidence="3 4" key="1">
    <citation type="submission" date="2021-01" db="EMBL/GenBank/DDBJ databases">
        <title>Whole genome shotgun sequence of Planobispora longispora NBRC 13918.</title>
        <authorList>
            <person name="Komaki H."/>
            <person name="Tamura T."/>
        </authorList>
    </citation>
    <scope>NUCLEOTIDE SEQUENCE [LARGE SCALE GENOMIC DNA]</scope>
    <source>
        <strain evidence="3 4">NBRC 13918</strain>
    </source>
</reference>
<keyword evidence="4" id="KW-1185">Reference proteome</keyword>
<gene>
    <name evidence="3" type="ORF">Plo01_18580</name>
</gene>
<keyword evidence="1" id="KW-0175">Coiled coil</keyword>
<dbReference type="Proteomes" id="UP000616724">
    <property type="component" value="Unassembled WGS sequence"/>
</dbReference>
<keyword evidence="2" id="KW-0812">Transmembrane</keyword>
<evidence type="ECO:0000313" key="4">
    <source>
        <dbReference type="Proteomes" id="UP000616724"/>
    </source>
</evidence>
<dbReference type="AlphaFoldDB" id="A0A8J3RKT2"/>
<evidence type="ECO:0000256" key="2">
    <source>
        <dbReference type="SAM" id="Phobius"/>
    </source>
</evidence>
<feature type="transmembrane region" description="Helical" evidence="2">
    <location>
        <begin position="12"/>
        <end position="31"/>
    </location>
</feature>
<feature type="coiled-coil region" evidence="1">
    <location>
        <begin position="28"/>
        <end position="55"/>
    </location>
</feature>
<organism evidence="3 4">
    <name type="scientific">Planobispora longispora</name>
    <dbReference type="NCBI Taxonomy" id="28887"/>
    <lineage>
        <taxon>Bacteria</taxon>
        <taxon>Bacillati</taxon>
        <taxon>Actinomycetota</taxon>
        <taxon>Actinomycetes</taxon>
        <taxon>Streptosporangiales</taxon>
        <taxon>Streptosporangiaceae</taxon>
        <taxon>Planobispora</taxon>
    </lineage>
</organism>
<evidence type="ECO:0000256" key="1">
    <source>
        <dbReference type="SAM" id="Coils"/>
    </source>
</evidence>
<comment type="caution">
    <text evidence="3">The sequence shown here is derived from an EMBL/GenBank/DDBJ whole genome shotgun (WGS) entry which is preliminary data.</text>
</comment>
<keyword evidence="2" id="KW-0472">Membrane</keyword>